<reference evidence="2" key="1">
    <citation type="submission" date="2020-08" db="EMBL/GenBank/DDBJ databases">
        <title>Novel species isolated from subtropical streams in China.</title>
        <authorList>
            <person name="Lu H."/>
        </authorList>
    </citation>
    <scope>NUCLEOTIDE SEQUENCE</scope>
    <source>
        <strain evidence="2">KACC 12607</strain>
    </source>
</reference>
<dbReference type="InterPro" id="IPR005152">
    <property type="entry name" value="Lipase_secreted"/>
</dbReference>
<dbReference type="Gene3D" id="3.40.50.1820">
    <property type="entry name" value="alpha/beta hydrolase"/>
    <property type="match status" value="1"/>
</dbReference>
<dbReference type="SUPFAM" id="SSF53474">
    <property type="entry name" value="alpha/beta-Hydrolases"/>
    <property type="match status" value="1"/>
</dbReference>
<evidence type="ECO:0000313" key="3">
    <source>
        <dbReference type="Proteomes" id="UP000634011"/>
    </source>
</evidence>
<proteinExistence type="predicted"/>
<accession>A0A923HJS4</accession>
<dbReference type="InterPro" id="IPR029058">
    <property type="entry name" value="AB_hydrolase_fold"/>
</dbReference>
<dbReference type="Proteomes" id="UP000634011">
    <property type="component" value="Unassembled WGS sequence"/>
</dbReference>
<evidence type="ECO:0000313" key="2">
    <source>
        <dbReference type="EMBL" id="MBC3862099.1"/>
    </source>
</evidence>
<dbReference type="PANTHER" id="PTHR34853:SF1">
    <property type="entry name" value="LIPASE 5"/>
    <property type="match status" value="1"/>
</dbReference>
<comment type="caution">
    <text evidence="2">The sequence shown here is derived from an EMBL/GenBank/DDBJ whole genome shotgun (WGS) entry which is preliminary data.</text>
</comment>
<dbReference type="RefSeq" id="WP_186912017.1">
    <property type="nucleotide sequence ID" value="NZ_JACOFV010000006.1"/>
</dbReference>
<keyword evidence="1" id="KW-0732">Signal</keyword>
<gene>
    <name evidence="2" type="ORF">H8K32_08325</name>
</gene>
<feature type="signal peptide" evidence="1">
    <location>
        <begin position="1"/>
        <end position="25"/>
    </location>
</feature>
<sequence>MRQINLTLGLLTAALLSACGGGGSAGPTVSTSTARGVLVANPPNLVPIPQANGTAVPQLDPVTFAAMLNAAQPGLTQITGTPVCSISTYYMKYNTVGSKGEPATATGAIFVPSGSAAQCAGPRPVVVYAHGTTVTKSFNMANLQSNQEAVLVAATFAAQGYIVVAPNYAGYDLSSLPYTGYLDASQQSNDVIDSLRAARQAFPNIGAQDSGKLFLTGYSQGGYVALATQQSMQNNYSSEFKVTALAGGSGPYATSALADAIFAQQPNLGGTAFLPLITNAWQAHYGNIYGAGGDASNIYAAPYAATIQSLIPGNYASITDLYTSGALPATAMFSSTYGGVIGQVTYGGQLPAQLAPFYGSGNLVSDTFALGFLQDIKANPCTTMTTPATPLNCKPANTVRQAAIANDLRTLPVPTVPVLLCGGKNDPTVFFASTQAEQAFLAGNGFGAPYLSVLDVDSSPTSAADPFAAAKVGFATAKAKVAAAATAAGQTPAQVQATVLSQYHGALVPPFCNAAAAGFFQQFAK</sequence>
<dbReference type="EMBL" id="JACOFV010000006">
    <property type="protein sequence ID" value="MBC3862099.1"/>
    <property type="molecule type" value="Genomic_DNA"/>
</dbReference>
<dbReference type="AlphaFoldDB" id="A0A923HJS4"/>
<dbReference type="GO" id="GO:0004806">
    <property type="term" value="F:triacylglycerol lipase activity"/>
    <property type="evidence" value="ECO:0007669"/>
    <property type="project" value="InterPro"/>
</dbReference>
<organism evidence="2 3">
    <name type="scientific">Undibacterium jejuense</name>
    <dbReference type="NCBI Taxonomy" id="1344949"/>
    <lineage>
        <taxon>Bacteria</taxon>
        <taxon>Pseudomonadati</taxon>
        <taxon>Pseudomonadota</taxon>
        <taxon>Betaproteobacteria</taxon>
        <taxon>Burkholderiales</taxon>
        <taxon>Oxalobacteraceae</taxon>
        <taxon>Undibacterium</taxon>
    </lineage>
</organism>
<dbReference type="PANTHER" id="PTHR34853">
    <property type="match status" value="1"/>
</dbReference>
<name>A0A923HJS4_9BURK</name>
<dbReference type="GO" id="GO:0016042">
    <property type="term" value="P:lipid catabolic process"/>
    <property type="evidence" value="ECO:0007669"/>
    <property type="project" value="InterPro"/>
</dbReference>
<dbReference type="PROSITE" id="PS51257">
    <property type="entry name" value="PROKAR_LIPOPROTEIN"/>
    <property type="match status" value="1"/>
</dbReference>
<keyword evidence="3" id="KW-1185">Reference proteome</keyword>
<protein>
    <submittedName>
        <fullName evidence="2">Prolyl oligopeptidase family serine peptidase</fullName>
    </submittedName>
</protein>
<evidence type="ECO:0000256" key="1">
    <source>
        <dbReference type="SAM" id="SignalP"/>
    </source>
</evidence>
<feature type="chain" id="PRO_5037893691" evidence="1">
    <location>
        <begin position="26"/>
        <end position="525"/>
    </location>
</feature>
<dbReference type="Pfam" id="PF03583">
    <property type="entry name" value="LIP"/>
    <property type="match status" value="1"/>
</dbReference>